<dbReference type="SUPFAM" id="SSF103473">
    <property type="entry name" value="MFS general substrate transporter"/>
    <property type="match status" value="1"/>
</dbReference>
<feature type="transmembrane region" description="Helical" evidence="6">
    <location>
        <begin position="292"/>
        <end position="310"/>
    </location>
</feature>
<sequence>MRKESYFQRLPSSKTRWIYIALGLTMNFCLGSVYSWSIFRKPLEELFEISATESSLPYMFFLVFYAIFMPIAGRFLDKYGPKLVSIIGGILVGIGWMLAGFSSNLLLLTIGYGIIAGTGVGVAYGAPIAVSTKWFEDKRGFVVGLTVLGFGMSPLITAPIARKLIDLYGPLFTFRILGIVFFFVIVLLSIPLKFPSKDEGYIKTESNRTKDVQSYNPSTMLKTTTFWGLWLCFVIGTLSGLMAIGISSPVGQEIIKLSPDAAAISVSIFAIFNGIGRPLFGFLTDKITPRNAAMLNFVIILFSSLGMLFAKEGRVVLFMITFSCLWLSLGGWLSIVPTATAQFFGTLHYSKNYGFLFTAYGVGAILGNLISGSIRDILGSYVFNFYITSILSIIGILIAFFSLKDRKKKEKAAMQK</sequence>
<keyword evidence="4 6" id="KW-1133">Transmembrane helix</keyword>
<protein>
    <submittedName>
        <fullName evidence="8">Major facilitator superfamily MFS_1</fullName>
    </submittedName>
</protein>
<evidence type="ECO:0000313" key="9">
    <source>
        <dbReference type="Proteomes" id="UP000002156"/>
    </source>
</evidence>
<proteinExistence type="predicted"/>
<evidence type="ECO:0000313" key="8">
    <source>
        <dbReference type="EMBL" id="ABY95438.1"/>
    </source>
</evidence>
<feature type="transmembrane region" description="Helical" evidence="6">
    <location>
        <begin position="83"/>
        <end position="99"/>
    </location>
</feature>
<evidence type="ECO:0000256" key="4">
    <source>
        <dbReference type="ARBA" id="ARBA00022989"/>
    </source>
</evidence>
<comment type="subcellular location">
    <subcellularLocation>
        <location evidence="1">Cell membrane</location>
        <topology evidence="1">Multi-pass membrane protein</topology>
    </subcellularLocation>
</comment>
<dbReference type="PANTHER" id="PTHR11360">
    <property type="entry name" value="MONOCARBOXYLATE TRANSPORTER"/>
    <property type="match status" value="1"/>
</dbReference>
<feature type="transmembrane region" description="Helical" evidence="6">
    <location>
        <begin position="226"/>
        <end position="246"/>
    </location>
</feature>
<evidence type="ECO:0000256" key="3">
    <source>
        <dbReference type="ARBA" id="ARBA00022692"/>
    </source>
</evidence>
<dbReference type="eggNOG" id="COG2814">
    <property type="taxonomic scope" value="Bacteria"/>
</dbReference>
<dbReference type="InterPro" id="IPR036259">
    <property type="entry name" value="MFS_trans_sf"/>
</dbReference>
<organism evidence="8 9">
    <name type="scientific">Thermoanaerobacter pseudethanolicus (strain ATCC 33223 / 39E)</name>
    <name type="common">Clostridium thermohydrosulfuricum</name>
    <dbReference type="NCBI Taxonomy" id="340099"/>
    <lineage>
        <taxon>Bacteria</taxon>
        <taxon>Bacillati</taxon>
        <taxon>Bacillota</taxon>
        <taxon>Clostridia</taxon>
        <taxon>Thermoanaerobacterales</taxon>
        <taxon>Thermoanaerobacteraceae</taxon>
        <taxon>Thermoanaerobacter</taxon>
    </lineage>
</organism>
<feature type="transmembrane region" description="Helical" evidence="6">
    <location>
        <begin position="261"/>
        <end position="280"/>
    </location>
</feature>
<evidence type="ECO:0000259" key="7">
    <source>
        <dbReference type="PROSITE" id="PS50850"/>
    </source>
</evidence>
<dbReference type="GO" id="GO:0022857">
    <property type="term" value="F:transmembrane transporter activity"/>
    <property type="evidence" value="ECO:0007669"/>
    <property type="project" value="InterPro"/>
</dbReference>
<feature type="transmembrane region" description="Helical" evidence="6">
    <location>
        <begin position="56"/>
        <end position="76"/>
    </location>
</feature>
<keyword evidence="2" id="KW-0813">Transport</keyword>
<dbReference type="PANTHER" id="PTHR11360:SF304">
    <property type="entry name" value="MFS DOMAIN-CONTAINING PROTEIN"/>
    <property type="match status" value="1"/>
</dbReference>
<dbReference type="InterPro" id="IPR011701">
    <property type="entry name" value="MFS"/>
</dbReference>
<dbReference type="KEGG" id="tpd:Teth39_1801"/>
<evidence type="ECO:0000256" key="2">
    <source>
        <dbReference type="ARBA" id="ARBA00022448"/>
    </source>
</evidence>
<feature type="transmembrane region" description="Helical" evidence="6">
    <location>
        <begin position="141"/>
        <end position="161"/>
    </location>
</feature>
<dbReference type="PROSITE" id="PS50850">
    <property type="entry name" value="MFS"/>
    <property type="match status" value="1"/>
</dbReference>
<dbReference type="Gene3D" id="1.20.1250.20">
    <property type="entry name" value="MFS general substrate transporter like domains"/>
    <property type="match status" value="2"/>
</dbReference>
<feature type="domain" description="Major facilitator superfamily (MFS) profile" evidence="7">
    <location>
        <begin position="16"/>
        <end position="407"/>
    </location>
</feature>
<dbReference type="CDD" id="cd17353">
    <property type="entry name" value="MFS_OFA_like"/>
    <property type="match status" value="1"/>
</dbReference>
<feature type="transmembrane region" description="Helical" evidence="6">
    <location>
        <begin position="353"/>
        <end position="371"/>
    </location>
</feature>
<dbReference type="HOGENOM" id="CLU_001265_59_7_9"/>
<feature type="transmembrane region" description="Helical" evidence="6">
    <location>
        <begin position="316"/>
        <end position="341"/>
    </location>
</feature>
<accession>B0KC84</accession>
<dbReference type="InterPro" id="IPR050327">
    <property type="entry name" value="Proton-linked_MCT"/>
</dbReference>
<feature type="transmembrane region" description="Helical" evidence="6">
    <location>
        <begin position="383"/>
        <end position="403"/>
    </location>
</feature>
<dbReference type="EMBL" id="CP000924">
    <property type="protein sequence ID" value="ABY95438.1"/>
    <property type="molecule type" value="Genomic_DNA"/>
</dbReference>
<feature type="transmembrane region" description="Helical" evidence="6">
    <location>
        <begin position="105"/>
        <end position="129"/>
    </location>
</feature>
<dbReference type="GO" id="GO:0005886">
    <property type="term" value="C:plasma membrane"/>
    <property type="evidence" value="ECO:0007669"/>
    <property type="project" value="UniProtKB-SubCell"/>
</dbReference>
<evidence type="ECO:0000256" key="1">
    <source>
        <dbReference type="ARBA" id="ARBA00004651"/>
    </source>
</evidence>
<dbReference type="RefSeq" id="WP_009051760.1">
    <property type="nucleotide sequence ID" value="NC_010321.1"/>
</dbReference>
<dbReference type="AlphaFoldDB" id="B0KC84"/>
<keyword evidence="3 6" id="KW-0812">Transmembrane</keyword>
<dbReference type="Proteomes" id="UP000002156">
    <property type="component" value="Chromosome"/>
</dbReference>
<feature type="transmembrane region" description="Helical" evidence="6">
    <location>
        <begin position="16"/>
        <end position="36"/>
    </location>
</feature>
<gene>
    <name evidence="8" type="ordered locus">Teth39_1801</name>
</gene>
<name>B0KC84_THEP3</name>
<dbReference type="InterPro" id="IPR020846">
    <property type="entry name" value="MFS_dom"/>
</dbReference>
<evidence type="ECO:0000256" key="5">
    <source>
        <dbReference type="ARBA" id="ARBA00023136"/>
    </source>
</evidence>
<feature type="transmembrane region" description="Helical" evidence="6">
    <location>
        <begin position="167"/>
        <end position="188"/>
    </location>
</feature>
<dbReference type="Pfam" id="PF07690">
    <property type="entry name" value="MFS_1"/>
    <property type="match status" value="1"/>
</dbReference>
<evidence type="ECO:0000256" key="6">
    <source>
        <dbReference type="SAM" id="Phobius"/>
    </source>
</evidence>
<keyword evidence="9" id="KW-1185">Reference proteome</keyword>
<reference evidence="9" key="1">
    <citation type="submission" date="2008-01" db="EMBL/GenBank/DDBJ databases">
        <title>Complete sequence of Thermoanaerobacter pseudethanolicus 39E.</title>
        <authorList>
            <person name="Copeland A."/>
            <person name="Lucas S."/>
            <person name="Lapidus A."/>
            <person name="Barry K."/>
            <person name="Glavina del Rio T."/>
            <person name="Dalin E."/>
            <person name="Tice H."/>
            <person name="Pitluck S."/>
            <person name="Bruce D."/>
            <person name="Goodwin L."/>
            <person name="Saunders E."/>
            <person name="Brettin T."/>
            <person name="Detter J.C."/>
            <person name="Han C."/>
            <person name="Schmutz J."/>
            <person name="Larimer F."/>
            <person name="Land M."/>
            <person name="Hauser L."/>
            <person name="Kyrpides N."/>
            <person name="Lykidis A."/>
            <person name="Hemme C."/>
            <person name="Fields M.W."/>
            <person name="He Z."/>
            <person name="Zhou J."/>
            <person name="Richardson P."/>
        </authorList>
    </citation>
    <scope>NUCLEOTIDE SEQUENCE [LARGE SCALE GENOMIC DNA]</scope>
    <source>
        <strain evidence="9">ATCC 33223 / DSM 2355 / 39E</strain>
    </source>
</reference>
<keyword evidence="5 6" id="KW-0472">Membrane</keyword>
<dbReference type="STRING" id="340099.Teth39_1801"/>